<evidence type="ECO:0000313" key="11">
    <source>
        <dbReference type="EMBL" id="MDI6104424.1"/>
    </source>
</evidence>
<feature type="region of interest" description="Disordered" evidence="7">
    <location>
        <begin position="577"/>
        <end position="603"/>
    </location>
</feature>
<dbReference type="CDD" id="cd18551">
    <property type="entry name" value="ABC_6TM_LmrA_like"/>
    <property type="match status" value="1"/>
</dbReference>
<name>A0ABT6WXF8_9ACTN</name>
<dbReference type="PROSITE" id="PS00211">
    <property type="entry name" value="ABC_TRANSPORTER_1"/>
    <property type="match status" value="1"/>
</dbReference>
<dbReference type="InterPro" id="IPR017871">
    <property type="entry name" value="ABC_transporter-like_CS"/>
</dbReference>
<dbReference type="InterPro" id="IPR003593">
    <property type="entry name" value="AAA+_ATPase"/>
</dbReference>
<accession>A0ABT6WXF8</accession>
<keyword evidence="5 8" id="KW-1133">Transmembrane helix</keyword>
<evidence type="ECO:0000256" key="8">
    <source>
        <dbReference type="SAM" id="Phobius"/>
    </source>
</evidence>
<dbReference type="RefSeq" id="WP_282765806.1">
    <property type="nucleotide sequence ID" value="NZ_JASCTH010000033.1"/>
</dbReference>
<dbReference type="SMART" id="SM00382">
    <property type="entry name" value="AAA"/>
    <property type="match status" value="1"/>
</dbReference>
<dbReference type="GO" id="GO:0005524">
    <property type="term" value="F:ATP binding"/>
    <property type="evidence" value="ECO:0007669"/>
    <property type="project" value="UniProtKB-KW"/>
</dbReference>
<dbReference type="PANTHER" id="PTHR43394:SF1">
    <property type="entry name" value="ATP-BINDING CASSETTE SUB-FAMILY B MEMBER 10, MITOCHONDRIAL"/>
    <property type="match status" value="1"/>
</dbReference>
<evidence type="ECO:0000256" key="5">
    <source>
        <dbReference type="ARBA" id="ARBA00022989"/>
    </source>
</evidence>
<comment type="caution">
    <text evidence="11">The sequence shown here is derived from an EMBL/GenBank/DDBJ whole genome shotgun (WGS) entry which is preliminary data.</text>
</comment>
<proteinExistence type="predicted"/>
<dbReference type="InterPro" id="IPR011527">
    <property type="entry name" value="ABC1_TM_dom"/>
</dbReference>
<evidence type="ECO:0000256" key="7">
    <source>
        <dbReference type="SAM" id="MobiDB-lite"/>
    </source>
</evidence>
<feature type="domain" description="ABC transmembrane type-1" evidence="10">
    <location>
        <begin position="22"/>
        <end position="301"/>
    </location>
</feature>
<dbReference type="PROSITE" id="PS50893">
    <property type="entry name" value="ABC_TRANSPORTER_2"/>
    <property type="match status" value="1"/>
</dbReference>
<dbReference type="InterPro" id="IPR036640">
    <property type="entry name" value="ABC1_TM_sf"/>
</dbReference>
<feature type="domain" description="ABC transporter" evidence="9">
    <location>
        <begin position="339"/>
        <end position="573"/>
    </location>
</feature>
<evidence type="ECO:0000256" key="2">
    <source>
        <dbReference type="ARBA" id="ARBA00022692"/>
    </source>
</evidence>
<feature type="transmembrane region" description="Helical" evidence="8">
    <location>
        <begin position="21"/>
        <end position="42"/>
    </location>
</feature>
<evidence type="ECO:0000256" key="6">
    <source>
        <dbReference type="ARBA" id="ARBA00023136"/>
    </source>
</evidence>
<keyword evidence="6 8" id="KW-0472">Membrane</keyword>
<dbReference type="InterPro" id="IPR027417">
    <property type="entry name" value="P-loop_NTPase"/>
</dbReference>
<dbReference type="PROSITE" id="PS50929">
    <property type="entry name" value="ABC_TM1F"/>
    <property type="match status" value="1"/>
</dbReference>
<evidence type="ECO:0000256" key="4">
    <source>
        <dbReference type="ARBA" id="ARBA00022840"/>
    </source>
</evidence>
<dbReference type="Pfam" id="PF00664">
    <property type="entry name" value="ABC_membrane"/>
    <property type="match status" value="1"/>
</dbReference>
<feature type="transmembrane region" description="Helical" evidence="8">
    <location>
        <begin position="54"/>
        <end position="79"/>
    </location>
</feature>
<feature type="transmembrane region" description="Helical" evidence="8">
    <location>
        <begin position="134"/>
        <end position="151"/>
    </location>
</feature>
<dbReference type="Proteomes" id="UP001241758">
    <property type="component" value="Unassembled WGS sequence"/>
</dbReference>
<evidence type="ECO:0000259" key="10">
    <source>
        <dbReference type="PROSITE" id="PS50929"/>
    </source>
</evidence>
<dbReference type="EMBL" id="JASCTH010000033">
    <property type="protein sequence ID" value="MDI6104424.1"/>
    <property type="molecule type" value="Genomic_DNA"/>
</dbReference>
<keyword evidence="12" id="KW-1185">Reference proteome</keyword>
<dbReference type="SUPFAM" id="SSF90123">
    <property type="entry name" value="ABC transporter transmembrane region"/>
    <property type="match status" value="1"/>
</dbReference>
<reference evidence="11 12" key="1">
    <citation type="submission" date="2023-05" db="EMBL/GenBank/DDBJ databases">
        <title>Actinoplanes sp. NEAU-A12 genome sequencing.</title>
        <authorList>
            <person name="Wang Z.-S."/>
        </authorList>
    </citation>
    <scope>NUCLEOTIDE SEQUENCE [LARGE SCALE GENOMIC DNA]</scope>
    <source>
        <strain evidence="11 12">NEAU-A12</strain>
    </source>
</reference>
<protein>
    <submittedName>
        <fullName evidence="11">ABC transporter ATP-binding protein</fullName>
    </submittedName>
</protein>
<evidence type="ECO:0000313" key="12">
    <source>
        <dbReference type="Proteomes" id="UP001241758"/>
    </source>
</evidence>
<gene>
    <name evidence="11" type="ORF">QLQ12_38135</name>
</gene>
<keyword evidence="2 8" id="KW-0812">Transmembrane</keyword>
<dbReference type="PANTHER" id="PTHR43394">
    <property type="entry name" value="ATP-DEPENDENT PERMEASE MDL1, MITOCHONDRIAL"/>
    <property type="match status" value="1"/>
</dbReference>
<comment type="subcellular location">
    <subcellularLocation>
        <location evidence="1">Cell membrane</location>
        <topology evidence="1">Multi-pass membrane protein</topology>
    </subcellularLocation>
</comment>
<dbReference type="Gene3D" id="3.40.50.300">
    <property type="entry name" value="P-loop containing nucleotide triphosphate hydrolases"/>
    <property type="match status" value="1"/>
</dbReference>
<keyword evidence="3" id="KW-0547">Nucleotide-binding</keyword>
<dbReference type="SUPFAM" id="SSF52540">
    <property type="entry name" value="P-loop containing nucleoside triphosphate hydrolases"/>
    <property type="match status" value="1"/>
</dbReference>
<evidence type="ECO:0000259" key="9">
    <source>
        <dbReference type="PROSITE" id="PS50893"/>
    </source>
</evidence>
<dbReference type="InterPro" id="IPR039421">
    <property type="entry name" value="Type_1_exporter"/>
</dbReference>
<keyword evidence="4 11" id="KW-0067">ATP-binding</keyword>
<dbReference type="InterPro" id="IPR003439">
    <property type="entry name" value="ABC_transporter-like_ATP-bd"/>
</dbReference>
<evidence type="ECO:0000256" key="3">
    <source>
        <dbReference type="ARBA" id="ARBA00022741"/>
    </source>
</evidence>
<sequence length="603" mass="63051">MTDLARWRDLVRLARGYRRPILGAAALSLLGTLLALTQPLLAREAVDGAAAGSLPWPVIGALTGLFAAQASALALARYVQAHTGEKMTRDLRRTVTVHLLRVRLSALDDGRIGDLIARACGDTAAVKTLIAQSLGTGVAGVAGLAAAIVLLGWLDPWLLAAVVVLFGGSFGALLAVVRRVRIASRAAQTAEGLLAADLERALGGIRVVRACRAERLEAERLDTSAGRAYLANLRMAGMVALSGPANDLAVSGAFLTVLLVGATRVSSGAMTLGELVAFTLAMTYLAAPVYEIFQAVSAVQQGSGALHRINEVLALPIERDRPVAVAPVRGATRRTVPVLEFRDVWFGYEPGRPVLRGVGFAVPARGQIALVGPSGAGKSTIFALAERFYEPDRGSVLLHGRNAAVTSYARHRAAVGLVEQDCPLLAGTLRENLLYGAGPVSAGELRRVLAMTGLTTMVAGLPDGLDTPVGDHGRRLSGGQRQRVAIARCLLSRPDLILLDEPTAHLDPDSELALAATLHEVSSVCALVVIAHRFSTVRSAGRVLVVDGGAVTADGGHDDLVRSSPFYRRLAFAGTGEAAPPNHPVPDSPATWAPLPAARRLSG</sequence>
<dbReference type="Pfam" id="PF00005">
    <property type="entry name" value="ABC_tran"/>
    <property type="match status" value="1"/>
</dbReference>
<dbReference type="Gene3D" id="1.20.1560.10">
    <property type="entry name" value="ABC transporter type 1, transmembrane domain"/>
    <property type="match status" value="1"/>
</dbReference>
<organism evidence="11 12">
    <name type="scientific">Actinoplanes sandaracinus</name>
    <dbReference type="NCBI Taxonomy" id="3045177"/>
    <lineage>
        <taxon>Bacteria</taxon>
        <taxon>Bacillati</taxon>
        <taxon>Actinomycetota</taxon>
        <taxon>Actinomycetes</taxon>
        <taxon>Micromonosporales</taxon>
        <taxon>Micromonosporaceae</taxon>
        <taxon>Actinoplanes</taxon>
    </lineage>
</organism>
<feature type="transmembrane region" description="Helical" evidence="8">
    <location>
        <begin position="157"/>
        <end position="177"/>
    </location>
</feature>
<evidence type="ECO:0000256" key="1">
    <source>
        <dbReference type="ARBA" id="ARBA00004651"/>
    </source>
</evidence>